<comment type="caution">
    <text evidence="1">The sequence shown here is derived from an EMBL/GenBank/DDBJ whole genome shotgun (WGS) entry which is preliminary data.</text>
</comment>
<organism evidence="1">
    <name type="scientific">bioreactor metagenome</name>
    <dbReference type="NCBI Taxonomy" id="1076179"/>
    <lineage>
        <taxon>unclassified sequences</taxon>
        <taxon>metagenomes</taxon>
        <taxon>ecological metagenomes</taxon>
    </lineage>
</organism>
<accession>A0A644TL53</accession>
<name>A0A644TL53_9ZZZZ</name>
<gene>
    <name evidence="1" type="ORF">SDC9_12742</name>
</gene>
<reference evidence="1" key="1">
    <citation type="submission" date="2019-08" db="EMBL/GenBank/DDBJ databases">
        <authorList>
            <person name="Kucharzyk K."/>
            <person name="Murdoch R.W."/>
            <person name="Higgins S."/>
            <person name="Loffler F."/>
        </authorList>
    </citation>
    <scope>NUCLEOTIDE SEQUENCE</scope>
</reference>
<protein>
    <submittedName>
        <fullName evidence="1">Uncharacterized protein</fullName>
    </submittedName>
</protein>
<dbReference type="EMBL" id="VSSQ01000035">
    <property type="protein sequence ID" value="MPL67052.1"/>
    <property type="molecule type" value="Genomic_DNA"/>
</dbReference>
<dbReference type="AlphaFoldDB" id="A0A644TL53"/>
<proteinExistence type="predicted"/>
<evidence type="ECO:0000313" key="1">
    <source>
        <dbReference type="EMBL" id="MPL67052.1"/>
    </source>
</evidence>
<sequence length="120" mass="13847">MKQDNAYKVKLTKTLYTNTYRCQLVNDNDEVLAHLRVVPGIPLERSQVPENAPEVPFFLLIIVDDADINKDNLIDFEERASYSLLKRFSTETSAPQHCQFYYPSPAFVFEQKDATAKPFN</sequence>